<gene>
    <name evidence="3" type="ORF">HH214_19370</name>
</gene>
<sequence length="161" mass="16768">MALKLTKPFWQAVGVGTLAGFRSTAAPAVTSHILSHHPSNALKGTHWQYMQSNKVATVLKLLTLTEVVGDKLPNTPNRIVLQGISARMLMGALSGASIYKASGHKAYLGALIGGSAAVLSTFGSFYLRKSVVKNTKIIDPIIGGIEDALVAGSSIGLAKVA</sequence>
<dbReference type="Pfam" id="PF13548">
    <property type="entry name" value="DUF4126"/>
    <property type="match status" value="1"/>
</dbReference>
<dbReference type="InterPro" id="IPR025196">
    <property type="entry name" value="DUF4126"/>
</dbReference>
<keyword evidence="1" id="KW-1133">Transmembrane helix</keyword>
<feature type="domain" description="DUF4126" evidence="2">
    <location>
        <begin position="12"/>
        <end position="155"/>
    </location>
</feature>
<feature type="transmembrane region" description="Helical" evidence="1">
    <location>
        <begin position="106"/>
        <end position="127"/>
    </location>
</feature>
<dbReference type="RefSeq" id="WP_169610454.1">
    <property type="nucleotide sequence ID" value="NZ_CP051682.1"/>
</dbReference>
<dbReference type="Proteomes" id="UP000503278">
    <property type="component" value="Chromosome"/>
</dbReference>
<protein>
    <submittedName>
        <fullName evidence="3">DUF4126 family protein</fullName>
    </submittedName>
</protein>
<keyword evidence="1" id="KW-0812">Transmembrane</keyword>
<dbReference type="AlphaFoldDB" id="A0A7L5EAE0"/>
<dbReference type="EMBL" id="CP051682">
    <property type="protein sequence ID" value="QJD97883.1"/>
    <property type="molecule type" value="Genomic_DNA"/>
</dbReference>
<evidence type="ECO:0000313" key="3">
    <source>
        <dbReference type="EMBL" id="QJD97883.1"/>
    </source>
</evidence>
<organism evidence="3 4">
    <name type="scientific">Mucilaginibacter robiniae</name>
    <dbReference type="NCBI Taxonomy" id="2728022"/>
    <lineage>
        <taxon>Bacteria</taxon>
        <taxon>Pseudomonadati</taxon>
        <taxon>Bacteroidota</taxon>
        <taxon>Sphingobacteriia</taxon>
        <taxon>Sphingobacteriales</taxon>
        <taxon>Sphingobacteriaceae</taxon>
        <taxon>Mucilaginibacter</taxon>
    </lineage>
</organism>
<reference evidence="3 4" key="1">
    <citation type="submission" date="2020-04" db="EMBL/GenBank/DDBJ databases">
        <title>Genome sequencing of novel species.</title>
        <authorList>
            <person name="Heo J."/>
            <person name="Kim S.-J."/>
            <person name="Kim J.-S."/>
            <person name="Hong S.-B."/>
            <person name="Kwon S.-W."/>
        </authorList>
    </citation>
    <scope>NUCLEOTIDE SEQUENCE [LARGE SCALE GENOMIC DNA]</scope>
    <source>
        <strain evidence="3 4">F39-2</strain>
    </source>
</reference>
<dbReference type="KEGG" id="mrob:HH214_19370"/>
<accession>A0A7L5EAE0</accession>
<name>A0A7L5EAE0_9SPHI</name>
<keyword evidence="1" id="KW-0472">Membrane</keyword>
<evidence type="ECO:0000259" key="2">
    <source>
        <dbReference type="Pfam" id="PF13548"/>
    </source>
</evidence>
<evidence type="ECO:0000313" key="4">
    <source>
        <dbReference type="Proteomes" id="UP000503278"/>
    </source>
</evidence>
<keyword evidence="4" id="KW-1185">Reference proteome</keyword>
<evidence type="ECO:0000256" key="1">
    <source>
        <dbReference type="SAM" id="Phobius"/>
    </source>
</evidence>
<proteinExistence type="predicted"/>